<comment type="subcellular location">
    <subcellularLocation>
        <location evidence="1">Nucleus</location>
    </subcellularLocation>
</comment>
<organism evidence="11 12">
    <name type="scientific">Cordyceps militaris (strain CM01)</name>
    <name type="common">Caterpillar fungus</name>
    <dbReference type="NCBI Taxonomy" id="983644"/>
    <lineage>
        <taxon>Eukaryota</taxon>
        <taxon>Fungi</taxon>
        <taxon>Dikarya</taxon>
        <taxon>Ascomycota</taxon>
        <taxon>Pezizomycotina</taxon>
        <taxon>Sordariomycetes</taxon>
        <taxon>Hypocreomycetidae</taxon>
        <taxon>Hypocreales</taxon>
        <taxon>Cordycipitaceae</taxon>
        <taxon>Cordyceps</taxon>
    </lineage>
</organism>
<dbReference type="Pfam" id="PF00145">
    <property type="entry name" value="DNA_methylase"/>
    <property type="match status" value="1"/>
</dbReference>
<dbReference type="VEuPathDB" id="FungiDB:CCM_03831"/>
<dbReference type="KEGG" id="cmt:CCM_03831"/>
<keyword evidence="3 8" id="KW-0489">Methyltransferase</keyword>
<sequence length="1182" mass="133435">MADEPMTDDEVPDIKDIDTGFLAEQETRLAIKDIYTSVLAEQETRLDITPNLPCNALSGGDYDDLYTFYGSEDSSGDEEPPNTEPISIKIPDCLLVSPRSCYDPFEPPSPIMSERDALKRVTPRRILEDSSLELQLDDFAVYCNTGAYPDEMRPLHLHGTGTDLYFDGVVTNGTQSAYVRRVKIHALPIGNYGPESTDLTKDKIWIQSEDSAESDIYYRLKTPAIEYKRFFEPFLWVADLAKHCVDFLEAMYLKKNRVTIHHFRLDFAAWLHATYEASDNREEVLMWMLKYPRCDYGSAVNTNIAFLHKEAVGTLGDTITNFHTLWNEVHFFQKYTPAPTESRNICTVVTRYTYDCFNHLPFGRLLEVMDLGVTTKRLRSDLLAQRPSATFHMLPNRSDSADVSKICPGDTISTARDAVESGTVWEKEAARDDHHDELWFALVQDVSFDKDGYRVFEVIWYYRPVDTLCGLMKYPWSNELFLSDHCSCDEDSKIREDEVHGVHQVEFGGTPETTKDFFCRQMYLAEDRTWVSLSQAHLRCRHVQDGPVSSYEDEYSLGDTVLVRWGRNRKLCQPCEVVYAAEEFGRLRYTFRKLLSRRDVDSTASNAPPNEVVYTDETVKLGRSHIVGRCHVRWFAATEQIPTPYDRDGVGAYFFFTHQKECGEEGYTISPLDEAPWSMNQGPRQDSVPKLRGLDLFCGGGNFGRGLEEGGSIMMKWANDMDSKAIHTYMANAIDPEQVSPFLGSIDDFQRLAMQGQFADNVPRIGEVDFISGGSPCPGFSTMTNDRTTDPQRKNQSLVAAFASCVDLYRPKYGILENVMGIIQSCRDRDQDVFSQLMCALVGMGYQARLFFLDALSCGSAQMRSRVFIVFAAPGWTLPEKPLQTHSHPPSVKNASLGRLPTGEPMAKREIAKCTPFRYKSASQATAGLPTIYDAKPDICVPFPDHRVVSGTNTNLMRNRVRLIPKFPYGMNFSQAWYGYYGTYPRAAGLGRLTKSERSTFPPSRHGENTKVTSTSIQSNAYGRRLPHQLMGTIVTAASPTDAKQGRTIHWNEDRCMTVLEAKRAQGFLDSEIILGTTTTQYKIVGNSVAREVSLALGTVITDAVMRSYGRDCKHSAVEQEDEEVEQDDEEEEEIFATSPLWARAARRRDGESETPGTSVPTSPGAAALTREKNGNNKRWRE</sequence>
<evidence type="ECO:0000256" key="9">
    <source>
        <dbReference type="SAM" id="MobiDB-lite"/>
    </source>
</evidence>
<dbReference type="PRINTS" id="PR00105">
    <property type="entry name" value="C5METTRFRASE"/>
</dbReference>
<evidence type="ECO:0000256" key="7">
    <source>
        <dbReference type="ARBA" id="ARBA00023242"/>
    </source>
</evidence>
<dbReference type="PANTHER" id="PTHR10629">
    <property type="entry name" value="CYTOSINE-SPECIFIC METHYLTRANSFERASE"/>
    <property type="match status" value="1"/>
</dbReference>
<evidence type="ECO:0000256" key="3">
    <source>
        <dbReference type="ARBA" id="ARBA00022603"/>
    </source>
</evidence>
<dbReference type="InterPro" id="IPR050390">
    <property type="entry name" value="C5-Methyltransferase"/>
</dbReference>
<dbReference type="GO" id="GO:0003886">
    <property type="term" value="F:DNA (cytosine-5-)-methyltransferase activity"/>
    <property type="evidence" value="ECO:0007669"/>
    <property type="project" value="UniProtKB-EC"/>
</dbReference>
<name>G3JGU4_CORMM</name>
<dbReference type="SMR" id="G3JGU4"/>
<dbReference type="HOGENOM" id="CLU_003836_2_0_1"/>
<feature type="region of interest" description="Disordered" evidence="9">
    <location>
        <begin position="997"/>
        <end position="1016"/>
    </location>
</feature>
<keyword evidence="6" id="KW-0238">DNA-binding</keyword>
<keyword evidence="5 8" id="KW-0949">S-adenosyl-L-methionine</keyword>
<dbReference type="GeneID" id="18165854"/>
<feature type="active site" evidence="8">
    <location>
        <position position="777"/>
    </location>
</feature>
<dbReference type="InterPro" id="IPR057215">
    <property type="entry name" value="DUF7893"/>
</dbReference>
<keyword evidence="7" id="KW-0539">Nucleus</keyword>
<feature type="domain" description="BAH" evidence="10">
    <location>
        <begin position="417"/>
        <end position="534"/>
    </location>
</feature>
<dbReference type="GO" id="GO:0044027">
    <property type="term" value="P:negative regulation of gene expression via chromosomal CpG island methylation"/>
    <property type="evidence" value="ECO:0007669"/>
    <property type="project" value="TreeGrafter"/>
</dbReference>
<proteinExistence type="inferred from homology"/>
<dbReference type="PROSITE" id="PS51038">
    <property type="entry name" value="BAH"/>
    <property type="match status" value="2"/>
</dbReference>
<dbReference type="Proteomes" id="UP000001610">
    <property type="component" value="Unassembled WGS sequence"/>
</dbReference>
<dbReference type="RefSeq" id="XP_006669042.1">
    <property type="nucleotide sequence ID" value="XM_006668979.1"/>
</dbReference>
<evidence type="ECO:0000259" key="10">
    <source>
        <dbReference type="PROSITE" id="PS51038"/>
    </source>
</evidence>
<evidence type="ECO:0000313" key="11">
    <source>
        <dbReference type="EMBL" id="EGX92458.1"/>
    </source>
</evidence>
<dbReference type="InterPro" id="IPR018117">
    <property type="entry name" value="C5_DNA_meth_AS"/>
</dbReference>
<dbReference type="InterPro" id="IPR001525">
    <property type="entry name" value="C5_MeTfrase"/>
</dbReference>
<dbReference type="PROSITE" id="PS51679">
    <property type="entry name" value="SAM_MT_C5"/>
    <property type="match status" value="1"/>
</dbReference>
<dbReference type="eggNOG" id="ENOG502R6QN">
    <property type="taxonomic scope" value="Eukaryota"/>
</dbReference>
<feature type="domain" description="BAH" evidence="10">
    <location>
        <begin position="553"/>
        <end position="671"/>
    </location>
</feature>
<evidence type="ECO:0000256" key="5">
    <source>
        <dbReference type="ARBA" id="ARBA00022691"/>
    </source>
</evidence>
<feature type="compositionally biased region" description="Acidic residues" evidence="9">
    <location>
        <begin position="1119"/>
        <end position="1135"/>
    </location>
</feature>
<dbReference type="EMBL" id="JH126401">
    <property type="protein sequence ID" value="EGX92458.1"/>
    <property type="molecule type" value="Genomic_DNA"/>
</dbReference>
<evidence type="ECO:0000256" key="8">
    <source>
        <dbReference type="PROSITE-ProRule" id="PRU01016"/>
    </source>
</evidence>
<dbReference type="GO" id="GO:0032259">
    <property type="term" value="P:methylation"/>
    <property type="evidence" value="ECO:0007669"/>
    <property type="project" value="UniProtKB-KW"/>
</dbReference>
<evidence type="ECO:0000256" key="1">
    <source>
        <dbReference type="ARBA" id="ARBA00004123"/>
    </source>
</evidence>
<evidence type="ECO:0000256" key="2">
    <source>
        <dbReference type="ARBA" id="ARBA00011975"/>
    </source>
</evidence>
<dbReference type="GO" id="GO:0003677">
    <property type="term" value="F:DNA binding"/>
    <property type="evidence" value="ECO:0007669"/>
    <property type="project" value="UniProtKB-KW"/>
</dbReference>
<evidence type="ECO:0000256" key="4">
    <source>
        <dbReference type="ARBA" id="ARBA00022679"/>
    </source>
</evidence>
<dbReference type="InterPro" id="IPR043151">
    <property type="entry name" value="BAH_sf"/>
</dbReference>
<dbReference type="PANTHER" id="PTHR10629:SF54">
    <property type="entry name" value="DNA METHYLTRANSFERASE DIM-2"/>
    <property type="match status" value="1"/>
</dbReference>
<dbReference type="InParanoid" id="G3JGU4"/>
<evidence type="ECO:0000256" key="6">
    <source>
        <dbReference type="ARBA" id="ARBA00023125"/>
    </source>
</evidence>
<protein>
    <recommendedName>
        <fullName evidence="2">DNA (cytosine-5-)-methyltransferase</fullName>
        <ecNumber evidence="2">2.1.1.37</ecNumber>
    </recommendedName>
</protein>
<keyword evidence="4 8" id="KW-0808">Transferase</keyword>
<dbReference type="InterPro" id="IPR029063">
    <property type="entry name" value="SAM-dependent_MTases_sf"/>
</dbReference>
<comment type="similarity">
    <text evidence="8">Belongs to the class I-like SAM-binding methyltransferase superfamily. C5-methyltransferase family.</text>
</comment>
<dbReference type="OrthoDB" id="5376140at2759"/>
<keyword evidence="12" id="KW-1185">Reference proteome</keyword>
<feature type="region of interest" description="Disordered" evidence="9">
    <location>
        <begin position="1115"/>
        <end position="1182"/>
    </location>
</feature>
<dbReference type="GO" id="GO:0005634">
    <property type="term" value="C:nucleus"/>
    <property type="evidence" value="ECO:0007669"/>
    <property type="project" value="UniProtKB-SubCell"/>
</dbReference>
<accession>G3JGU4</accession>
<dbReference type="OMA" id="TFDVIWY"/>
<gene>
    <name evidence="11" type="ORF">CCM_03831</name>
</gene>
<reference evidence="11 12" key="1">
    <citation type="journal article" date="2011" name="Genome Biol.">
        <title>Genome sequence of the insect pathogenic fungus Cordyceps militaris, a valued traditional Chinese medicine.</title>
        <authorList>
            <person name="Zheng P."/>
            <person name="Xia Y."/>
            <person name="Xiao G."/>
            <person name="Xiong C."/>
            <person name="Hu X."/>
            <person name="Zhang S."/>
            <person name="Zheng H."/>
            <person name="Huang Y."/>
            <person name="Zhou Y."/>
            <person name="Wang S."/>
            <person name="Zhao G.P."/>
            <person name="Liu X."/>
            <person name="St Leger R.J."/>
            <person name="Wang C."/>
        </authorList>
    </citation>
    <scope>NUCLEOTIDE SEQUENCE [LARGE SCALE GENOMIC DNA]</scope>
    <source>
        <strain evidence="11 12">CM01</strain>
    </source>
</reference>
<dbReference type="Pfam" id="PF25423">
    <property type="entry name" value="DUF7893"/>
    <property type="match status" value="1"/>
</dbReference>
<evidence type="ECO:0000313" key="12">
    <source>
        <dbReference type="Proteomes" id="UP000001610"/>
    </source>
</evidence>
<dbReference type="Gene3D" id="3.40.50.150">
    <property type="entry name" value="Vaccinia Virus protein VP39"/>
    <property type="match status" value="1"/>
</dbReference>
<dbReference type="Gene3D" id="2.30.30.490">
    <property type="match status" value="1"/>
</dbReference>
<dbReference type="InterPro" id="IPR001025">
    <property type="entry name" value="BAH_dom"/>
</dbReference>
<dbReference type="PROSITE" id="PS00094">
    <property type="entry name" value="C5_MTASE_1"/>
    <property type="match status" value="1"/>
</dbReference>
<dbReference type="Gene3D" id="3.90.120.10">
    <property type="entry name" value="DNA Methylase, subunit A, domain 2"/>
    <property type="match status" value="1"/>
</dbReference>
<dbReference type="GO" id="GO:0003682">
    <property type="term" value="F:chromatin binding"/>
    <property type="evidence" value="ECO:0007669"/>
    <property type="project" value="InterPro"/>
</dbReference>
<dbReference type="STRING" id="983644.G3JGU4"/>
<dbReference type="AlphaFoldDB" id="G3JGU4"/>
<dbReference type="EC" id="2.1.1.37" evidence="2"/>
<dbReference type="SUPFAM" id="SSF53335">
    <property type="entry name" value="S-adenosyl-L-methionine-dependent methyltransferases"/>
    <property type="match status" value="1"/>
</dbReference>